<evidence type="ECO:0000256" key="1">
    <source>
        <dbReference type="ARBA" id="ARBA00001936"/>
    </source>
</evidence>
<keyword evidence="6" id="KW-0460">Magnesium</keyword>
<dbReference type="PANTHER" id="PTHR47992">
    <property type="entry name" value="PROTEIN PHOSPHATASE"/>
    <property type="match status" value="1"/>
</dbReference>
<dbReference type="CDD" id="cd00143">
    <property type="entry name" value="PP2Cc"/>
    <property type="match status" value="1"/>
</dbReference>
<evidence type="ECO:0000256" key="8">
    <source>
        <dbReference type="ARBA" id="ARBA00023211"/>
    </source>
</evidence>
<dbReference type="InterPro" id="IPR012337">
    <property type="entry name" value="RNaseH-like_sf"/>
</dbReference>
<comment type="similarity">
    <text evidence="9">Belongs to the PP2C family.</text>
</comment>
<dbReference type="SUPFAM" id="SSF81606">
    <property type="entry name" value="PP2C-like"/>
    <property type="match status" value="1"/>
</dbReference>
<keyword evidence="7 9" id="KW-0904">Protein phosphatase</keyword>
<comment type="caution">
    <text evidence="11">The sequence shown here is derived from an EMBL/GenBank/DDBJ whole genome shotgun (WGS) entry which is preliminary data.</text>
</comment>
<dbReference type="AlphaFoldDB" id="A0A835IMH8"/>
<protein>
    <recommendedName>
        <fullName evidence="3">protein-serine/threonine phosphatase</fullName>
        <ecNumber evidence="3">3.1.3.16</ecNumber>
    </recommendedName>
</protein>
<dbReference type="InterPro" id="IPR036397">
    <property type="entry name" value="RNaseH_sf"/>
</dbReference>
<evidence type="ECO:0000256" key="6">
    <source>
        <dbReference type="ARBA" id="ARBA00022842"/>
    </source>
</evidence>
<evidence type="ECO:0000256" key="4">
    <source>
        <dbReference type="ARBA" id="ARBA00022723"/>
    </source>
</evidence>
<keyword evidence="8" id="KW-0464">Manganese</keyword>
<sequence length="540" mass="60850">MHWHQKSRQDWWKLGEINTKYFHTLVIKRRHRANISQIKDLNGTTHQQREDIGNCFVNYFSDLFSSTVDDLPGSYFDVIPQLVSDEDNECLLRPVQDSEVFEALNHMGSLKAPYRMVFSNRFFKIIGMRMGLLVAKKLELDHIIIEVDSSFLHKAIIGEKEESPSSVIALIEDIKQLLKGFRHTRMVWNYREANCVADTFARHASTQAASADWMTNPIPHQDNIPEVIQPLLNEFSSFWWSHPPAFVLSSIRADVQGLCTERLINSCFGQNGDGLLWDMDLKRHASGDYSIAVVQANSSLEDQSQVFTSPNVTYVGVYDGHGGPEASRFINDHLFHHLHKMAIEQGGVSVDVIKKAFDATEQEFVKLVKNSWTAHPQIASVGSCCLVGAIAGDTLYVANLGDSRAVLGRRVSGGKRSPVVAERLSTDHNVAVEEVRKEVEALHPDDAHVVVYTRGVWRIKGIKINRRCLSEETRVPQRSSFPAVWISSSFEASCDDSRTLCQDKKINAARLVFDICIRWPLGATECDAAVDIVFKTQELV</sequence>
<evidence type="ECO:0000313" key="11">
    <source>
        <dbReference type="EMBL" id="KAF9621695.1"/>
    </source>
</evidence>
<comment type="cofactor">
    <cofactor evidence="1">
        <name>Mn(2+)</name>
        <dbReference type="ChEBI" id="CHEBI:29035"/>
    </cofactor>
</comment>
<dbReference type="GO" id="GO:0046872">
    <property type="term" value="F:metal ion binding"/>
    <property type="evidence" value="ECO:0007669"/>
    <property type="project" value="UniProtKB-KW"/>
</dbReference>
<evidence type="ECO:0000259" key="10">
    <source>
        <dbReference type="PROSITE" id="PS51746"/>
    </source>
</evidence>
<dbReference type="PROSITE" id="PS51746">
    <property type="entry name" value="PPM_2"/>
    <property type="match status" value="1"/>
</dbReference>
<evidence type="ECO:0000256" key="5">
    <source>
        <dbReference type="ARBA" id="ARBA00022801"/>
    </source>
</evidence>
<dbReference type="EC" id="3.1.3.16" evidence="3"/>
<dbReference type="CDD" id="cd06222">
    <property type="entry name" value="RNase_H_like"/>
    <property type="match status" value="1"/>
</dbReference>
<dbReference type="InterPro" id="IPR015655">
    <property type="entry name" value="PP2C"/>
</dbReference>
<dbReference type="GO" id="GO:0004722">
    <property type="term" value="F:protein serine/threonine phosphatase activity"/>
    <property type="evidence" value="ECO:0007669"/>
    <property type="project" value="UniProtKB-EC"/>
</dbReference>
<keyword evidence="4" id="KW-0479">Metal-binding</keyword>
<comment type="cofactor">
    <cofactor evidence="2">
        <name>Mg(2+)</name>
        <dbReference type="ChEBI" id="CHEBI:18420"/>
    </cofactor>
</comment>
<dbReference type="Pfam" id="PF00481">
    <property type="entry name" value="PP2C"/>
    <property type="match status" value="1"/>
</dbReference>
<keyword evidence="12" id="KW-1185">Reference proteome</keyword>
<name>A0A835IMH8_9MAGN</name>
<evidence type="ECO:0000256" key="2">
    <source>
        <dbReference type="ARBA" id="ARBA00001946"/>
    </source>
</evidence>
<dbReference type="Gene3D" id="3.30.420.10">
    <property type="entry name" value="Ribonuclease H-like superfamily/Ribonuclease H"/>
    <property type="match status" value="1"/>
</dbReference>
<dbReference type="InterPro" id="IPR000222">
    <property type="entry name" value="PP2C_BS"/>
</dbReference>
<dbReference type="PROSITE" id="PS01032">
    <property type="entry name" value="PPM_1"/>
    <property type="match status" value="1"/>
</dbReference>
<dbReference type="Gene3D" id="3.60.40.10">
    <property type="entry name" value="PPM-type phosphatase domain"/>
    <property type="match status" value="1"/>
</dbReference>
<dbReference type="SUPFAM" id="SSF53098">
    <property type="entry name" value="Ribonuclease H-like"/>
    <property type="match status" value="1"/>
</dbReference>
<organism evidence="11 12">
    <name type="scientific">Coptis chinensis</name>
    <dbReference type="NCBI Taxonomy" id="261450"/>
    <lineage>
        <taxon>Eukaryota</taxon>
        <taxon>Viridiplantae</taxon>
        <taxon>Streptophyta</taxon>
        <taxon>Embryophyta</taxon>
        <taxon>Tracheophyta</taxon>
        <taxon>Spermatophyta</taxon>
        <taxon>Magnoliopsida</taxon>
        <taxon>Ranunculales</taxon>
        <taxon>Ranunculaceae</taxon>
        <taxon>Coptidoideae</taxon>
        <taxon>Coptis</taxon>
    </lineage>
</organism>
<evidence type="ECO:0000256" key="3">
    <source>
        <dbReference type="ARBA" id="ARBA00013081"/>
    </source>
</evidence>
<dbReference type="GO" id="GO:0003676">
    <property type="term" value="F:nucleic acid binding"/>
    <property type="evidence" value="ECO:0007669"/>
    <property type="project" value="InterPro"/>
</dbReference>
<dbReference type="OrthoDB" id="1934719at2759"/>
<evidence type="ECO:0000256" key="7">
    <source>
        <dbReference type="ARBA" id="ARBA00022912"/>
    </source>
</evidence>
<dbReference type="InterPro" id="IPR044730">
    <property type="entry name" value="RNase_H-like_dom_plant"/>
</dbReference>
<dbReference type="SMART" id="SM00332">
    <property type="entry name" value="PP2Cc"/>
    <property type="match status" value="1"/>
</dbReference>
<dbReference type="InterPro" id="IPR036457">
    <property type="entry name" value="PPM-type-like_dom_sf"/>
</dbReference>
<evidence type="ECO:0000313" key="12">
    <source>
        <dbReference type="Proteomes" id="UP000631114"/>
    </source>
</evidence>
<dbReference type="EMBL" id="JADFTS010000002">
    <property type="protein sequence ID" value="KAF9621695.1"/>
    <property type="molecule type" value="Genomic_DNA"/>
</dbReference>
<dbReference type="Pfam" id="PF13456">
    <property type="entry name" value="RVT_3"/>
    <property type="match status" value="1"/>
</dbReference>
<keyword evidence="5 9" id="KW-0378">Hydrolase</keyword>
<proteinExistence type="inferred from homology"/>
<dbReference type="InterPro" id="IPR001932">
    <property type="entry name" value="PPM-type_phosphatase-like_dom"/>
</dbReference>
<accession>A0A835IMH8</accession>
<feature type="domain" description="PPM-type phosphatase" evidence="10">
    <location>
        <begin position="288"/>
        <end position="540"/>
    </location>
</feature>
<dbReference type="Proteomes" id="UP000631114">
    <property type="component" value="Unassembled WGS sequence"/>
</dbReference>
<dbReference type="InterPro" id="IPR002156">
    <property type="entry name" value="RNaseH_domain"/>
</dbReference>
<reference evidence="11 12" key="1">
    <citation type="submission" date="2020-10" db="EMBL/GenBank/DDBJ databases">
        <title>The Coptis chinensis genome and diversification of protoberbering-type alkaloids.</title>
        <authorList>
            <person name="Wang B."/>
            <person name="Shu S."/>
            <person name="Song C."/>
            <person name="Liu Y."/>
        </authorList>
    </citation>
    <scope>NUCLEOTIDE SEQUENCE [LARGE SCALE GENOMIC DNA]</scope>
    <source>
        <strain evidence="11">HL-2020</strain>
        <tissue evidence="11">Leaf</tissue>
    </source>
</reference>
<evidence type="ECO:0000256" key="9">
    <source>
        <dbReference type="RuleBase" id="RU003465"/>
    </source>
</evidence>
<gene>
    <name evidence="11" type="ORF">IFM89_026588</name>
</gene>
<dbReference type="GO" id="GO:0004523">
    <property type="term" value="F:RNA-DNA hybrid ribonuclease activity"/>
    <property type="evidence" value="ECO:0007669"/>
    <property type="project" value="InterPro"/>
</dbReference>